<evidence type="ECO:0000313" key="5">
    <source>
        <dbReference type="Proteomes" id="UP001055712"/>
    </source>
</evidence>
<name>A0A9D4TVQ4_CHLVU</name>
<gene>
    <name evidence="4" type="ORF">D9Q98_002051</name>
</gene>
<feature type="domain" description="Plastid lipid-associated protein/fibrillin conserved" evidence="3">
    <location>
        <begin position="53"/>
        <end position="212"/>
    </location>
</feature>
<evidence type="ECO:0000313" key="4">
    <source>
        <dbReference type="EMBL" id="KAI3435994.1"/>
    </source>
</evidence>
<dbReference type="Proteomes" id="UP001055712">
    <property type="component" value="Unassembled WGS sequence"/>
</dbReference>
<reference evidence="4" key="1">
    <citation type="journal article" date="2019" name="Plant J.">
        <title>Chlorella vulgaris genome assembly and annotation reveals the molecular basis for metabolic acclimation to high light conditions.</title>
        <authorList>
            <person name="Cecchin M."/>
            <person name="Marcolungo L."/>
            <person name="Rossato M."/>
            <person name="Girolomoni L."/>
            <person name="Cosentino E."/>
            <person name="Cuine S."/>
            <person name="Li-Beisson Y."/>
            <person name="Delledonne M."/>
            <person name="Ballottari M."/>
        </authorList>
    </citation>
    <scope>NUCLEOTIDE SEQUENCE</scope>
    <source>
        <strain evidence="4">211/11P</strain>
    </source>
</reference>
<dbReference type="PANTHER" id="PTHR31906">
    <property type="entry name" value="PLASTID-LIPID-ASSOCIATED PROTEIN 4, CHLOROPLASTIC-RELATED"/>
    <property type="match status" value="1"/>
</dbReference>
<evidence type="ECO:0000256" key="1">
    <source>
        <dbReference type="ARBA" id="ARBA00004474"/>
    </source>
</evidence>
<dbReference type="InterPro" id="IPR039633">
    <property type="entry name" value="PAP"/>
</dbReference>
<dbReference type="EMBL" id="SIDB01000002">
    <property type="protein sequence ID" value="KAI3435994.1"/>
    <property type="molecule type" value="Genomic_DNA"/>
</dbReference>
<protein>
    <recommendedName>
        <fullName evidence="3">Plastid lipid-associated protein/fibrillin conserved domain-containing protein</fullName>
    </recommendedName>
</protein>
<sequence length="221" mass="24218">MSQAAVSSTRPRCHRAVLINPRKRAVPAQAFFGLFSPRKAAEEDPDTSNAAVERLLTSIEGSERGLCTANGDAVLAAAMELAQLGIGQTNTDDRLSATWRLLWTTEKETLFILKRAPWLRTAAGDVFQVIDVEGASLQNVITFPPEGAFIVNSSIEVVGPQRTSFQFTSATVQLPKDRKLQLPPFGAGWFDTVYMDDEIRVAQDSRGDTLVVARDGPPRRF</sequence>
<organism evidence="4 5">
    <name type="scientific">Chlorella vulgaris</name>
    <name type="common">Green alga</name>
    <dbReference type="NCBI Taxonomy" id="3077"/>
    <lineage>
        <taxon>Eukaryota</taxon>
        <taxon>Viridiplantae</taxon>
        <taxon>Chlorophyta</taxon>
        <taxon>core chlorophytes</taxon>
        <taxon>Trebouxiophyceae</taxon>
        <taxon>Chlorellales</taxon>
        <taxon>Chlorellaceae</taxon>
        <taxon>Chlorella clade</taxon>
        <taxon>Chlorella</taxon>
    </lineage>
</organism>
<dbReference type="Pfam" id="PF04755">
    <property type="entry name" value="PAP_fibrillin"/>
    <property type="match status" value="1"/>
</dbReference>
<proteinExistence type="predicted"/>
<comment type="caution">
    <text evidence="4">The sequence shown here is derived from an EMBL/GenBank/DDBJ whole genome shotgun (WGS) entry which is preliminary data.</text>
</comment>
<reference evidence="4" key="2">
    <citation type="submission" date="2020-11" db="EMBL/GenBank/DDBJ databases">
        <authorList>
            <person name="Cecchin M."/>
            <person name="Marcolungo L."/>
            <person name="Rossato M."/>
            <person name="Girolomoni L."/>
            <person name="Cosentino E."/>
            <person name="Cuine S."/>
            <person name="Li-Beisson Y."/>
            <person name="Delledonne M."/>
            <person name="Ballottari M."/>
        </authorList>
    </citation>
    <scope>NUCLEOTIDE SEQUENCE</scope>
    <source>
        <strain evidence="4">211/11P</strain>
        <tissue evidence="4">Whole cell</tissue>
    </source>
</reference>
<dbReference type="InterPro" id="IPR006843">
    <property type="entry name" value="PAP/fibrillin_dom"/>
</dbReference>
<evidence type="ECO:0000256" key="2">
    <source>
        <dbReference type="ARBA" id="ARBA00022640"/>
    </source>
</evidence>
<keyword evidence="2" id="KW-0934">Plastid</keyword>
<comment type="subcellular location">
    <subcellularLocation>
        <location evidence="1">Plastid</location>
    </subcellularLocation>
</comment>
<dbReference type="GO" id="GO:0009536">
    <property type="term" value="C:plastid"/>
    <property type="evidence" value="ECO:0007669"/>
    <property type="project" value="UniProtKB-SubCell"/>
</dbReference>
<evidence type="ECO:0000259" key="3">
    <source>
        <dbReference type="Pfam" id="PF04755"/>
    </source>
</evidence>
<dbReference type="AlphaFoldDB" id="A0A9D4TVQ4"/>
<dbReference type="OrthoDB" id="423069at2759"/>
<accession>A0A9D4TVQ4</accession>
<keyword evidence="5" id="KW-1185">Reference proteome</keyword>